<feature type="region of interest" description="Disordered" evidence="1">
    <location>
        <begin position="850"/>
        <end position="869"/>
    </location>
</feature>
<evidence type="ECO:0000313" key="4">
    <source>
        <dbReference type="EMBL" id="ANP90116.1"/>
    </source>
</evidence>
<evidence type="ECO:0000256" key="1">
    <source>
        <dbReference type="SAM" id="MobiDB-lite"/>
    </source>
</evidence>
<feature type="compositionally biased region" description="Basic and acidic residues" evidence="1">
    <location>
        <begin position="775"/>
        <end position="785"/>
    </location>
</feature>
<feature type="region of interest" description="Disordered" evidence="1">
    <location>
        <begin position="814"/>
        <end position="844"/>
    </location>
</feature>
<dbReference type="Proteomes" id="UP000092691">
    <property type="component" value="Plasmid unnamed7"/>
</dbReference>
<dbReference type="RefSeq" id="WP_065283620.1">
    <property type="nucleotide sequence ID" value="NZ_CP016288.1"/>
</dbReference>
<evidence type="ECO:0000313" key="5">
    <source>
        <dbReference type="Proteomes" id="UP000092691"/>
    </source>
</evidence>
<sequence>MMRKLLVFSVASTFLAGNVLADPAVMTAAVNLRSGPGTGFEAVGNVPEGAQVDLKECDGSGAWCAVDFGGKSGFVSGRYLSQASAETPTWPKTFTADSGAVLTLFQPQVIDWPNFTKLDALIAAELKLSKDSQPVYGVIGVTAKTVADDETDNIVLTDVQTTAVYFSTLDKEQLSKLALGVGRIMPTDPITVSQDRLTASLADYKRLNDVSGLKADPPPIFTSETAAILVQTDGKEVVSPVKGVQGLSFVVNTNWDIFQTDADKAFYLRSEKNWLKATSLDGEWTEADVLPPEISSLPDDDAWKDVKAALPAVKFGESGVPRVFYSDVPAELLVFEGKPALQKVPGTGLEWASNTTSDVFYRPFDSTWYVLLSGRWFSAASLDGPWTFATPNLPADFQNIPQDASYYAVRASVPGTSESAEARLKASIPQMARVATDGTVKVDVAYSGDPKFETIDGTSLSYAVNSNEQVIKVGEKYFVLKDGVWFVGDTPTGPFEVAKAVPDEVYEIPASSPVYNVTYVRVYDTEPDAVWYGYTAGYLGAYLAWDALVWGTGWAYRPWWDFGWAGGYWPYYPRPVTYGVGAFYNPAFGTFGRYGYAYGPYRGIAGGAAYNPRTGTYVRGGAISGPAGSRGFVTAFNPRTGNAFAARGGTNVYGSWGTAAVKHGGEFARISGGSTGNAAGLHWHNSSGDRGFIAGGKGGDIYAGRDGNVYRRENGEWQKHTPDGWDPVSRPATESLKNVGEQFASKHPETADRIRQNAPERAQNIQNRVENNPAAKDRVQNRVETRQNAAPRRQVRERAPDNLGVDRVARHVGNQRDLSRSYGRRDIGQFGGGRQFGGGGREFNGSRGGAFHGGGGGFHGGGGGHFRRR</sequence>
<feature type="region of interest" description="Disordered" evidence="1">
    <location>
        <begin position="766"/>
        <end position="797"/>
    </location>
</feature>
<dbReference type="InterPro" id="IPR003646">
    <property type="entry name" value="SH3-like_bac-type"/>
</dbReference>
<reference evidence="4 5" key="1">
    <citation type="submission" date="2016-06" db="EMBL/GenBank/DDBJ databases">
        <title>Microsymbionts genomes from the relict species Vavilovia formosa.</title>
        <authorList>
            <person name="Chirak E."/>
            <person name="Kimeklis A."/>
            <person name="Andronov E."/>
        </authorList>
    </citation>
    <scope>NUCLEOTIDE SEQUENCE [LARGE SCALE GENOMIC DNA]</scope>
    <source>
        <strain evidence="4 5">Vaf10</strain>
        <plasmid evidence="5">Plasmid unnamed7</plasmid>
    </source>
</reference>
<name>A0A1B1CK68_RHILE</name>
<gene>
    <name evidence="4" type="ORF">BA011_40020</name>
</gene>
<feature type="chain" id="PRO_5008521026" description="SH3b domain-containing protein" evidence="2">
    <location>
        <begin position="22"/>
        <end position="869"/>
    </location>
</feature>
<feature type="compositionally biased region" description="Basic and acidic residues" evidence="1">
    <location>
        <begin position="817"/>
        <end position="827"/>
    </location>
</feature>
<evidence type="ECO:0000256" key="2">
    <source>
        <dbReference type="SAM" id="SignalP"/>
    </source>
</evidence>
<organism evidence="4 5">
    <name type="scientific">Rhizobium leguminosarum</name>
    <dbReference type="NCBI Taxonomy" id="384"/>
    <lineage>
        <taxon>Bacteria</taxon>
        <taxon>Pseudomonadati</taxon>
        <taxon>Pseudomonadota</taxon>
        <taxon>Alphaproteobacteria</taxon>
        <taxon>Hyphomicrobiales</taxon>
        <taxon>Rhizobiaceae</taxon>
        <taxon>Rhizobium/Agrobacterium group</taxon>
        <taxon>Rhizobium</taxon>
    </lineage>
</organism>
<keyword evidence="2" id="KW-0732">Signal</keyword>
<geneLocation type="plasmid" evidence="4 5">
    <name>unnamed7</name>
</geneLocation>
<feature type="signal peptide" evidence="2">
    <location>
        <begin position="1"/>
        <end position="21"/>
    </location>
</feature>
<dbReference type="AlphaFoldDB" id="A0A1B1CK68"/>
<proteinExistence type="predicted"/>
<dbReference type="EMBL" id="CP016288">
    <property type="protein sequence ID" value="ANP90116.1"/>
    <property type="molecule type" value="Genomic_DNA"/>
</dbReference>
<feature type="compositionally biased region" description="Gly residues" evidence="1">
    <location>
        <begin position="829"/>
        <end position="844"/>
    </location>
</feature>
<dbReference type="Gene3D" id="2.30.30.40">
    <property type="entry name" value="SH3 Domains"/>
    <property type="match status" value="1"/>
</dbReference>
<dbReference type="Pfam" id="PF08239">
    <property type="entry name" value="SH3_3"/>
    <property type="match status" value="1"/>
</dbReference>
<dbReference type="OrthoDB" id="102964at2"/>
<evidence type="ECO:0000259" key="3">
    <source>
        <dbReference type="Pfam" id="PF08239"/>
    </source>
</evidence>
<protein>
    <recommendedName>
        <fullName evidence="3">SH3b domain-containing protein</fullName>
    </recommendedName>
</protein>
<accession>A0A1B1CK68</accession>
<feature type="domain" description="SH3b" evidence="3">
    <location>
        <begin position="29"/>
        <end position="81"/>
    </location>
</feature>
<keyword evidence="4" id="KW-0614">Plasmid</keyword>